<name>A0ABD3AQI0_9GENT</name>
<keyword evidence="2" id="KW-1185">Reference proteome</keyword>
<evidence type="ECO:0000313" key="1">
    <source>
        <dbReference type="EMBL" id="KAL3533425.1"/>
    </source>
</evidence>
<organism evidence="1 2">
    <name type="scientific">Cinchona calisaya</name>
    <dbReference type="NCBI Taxonomy" id="153742"/>
    <lineage>
        <taxon>Eukaryota</taxon>
        <taxon>Viridiplantae</taxon>
        <taxon>Streptophyta</taxon>
        <taxon>Embryophyta</taxon>
        <taxon>Tracheophyta</taxon>
        <taxon>Spermatophyta</taxon>
        <taxon>Magnoliopsida</taxon>
        <taxon>eudicotyledons</taxon>
        <taxon>Gunneridae</taxon>
        <taxon>Pentapetalae</taxon>
        <taxon>asterids</taxon>
        <taxon>lamiids</taxon>
        <taxon>Gentianales</taxon>
        <taxon>Rubiaceae</taxon>
        <taxon>Cinchonoideae</taxon>
        <taxon>Cinchoneae</taxon>
        <taxon>Cinchona</taxon>
    </lineage>
</organism>
<evidence type="ECO:0008006" key="3">
    <source>
        <dbReference type="Google" id="ProtNLM"/>
    </source>
</evidence>
<dbReference type="Proteomes" id="UP001630127">
    <property type="component" value="Unassembled WGS sequence"/>
</dbReference>
<dbReference type="AlphaFoldDB" id="A0ABD3AQI0"/>
<protein>
    <recommendedName>
        <fullName evidence="3">DUF4283 domain-containing protein</fullName>
    </recommendedName>
</protein>
<dbReference type="InterPro" id="IPR040256">
    <property type="entry name" value="At4g02000-like"/>
</dbReference>
<gene>
    <name evidence="1" type="ORF">ACH5RR_006946</name>
</gene>
<accession>A0ABD3AQI0</accession>
<dbReference type="EMBL" id="JBJUIK010000003">
    <property type="protein sequence ID" value="KAL3533425.1"/>
    <property type="molecule type" value="Genomic_DNA"/>
</dbReference>
<evidence type="ECO:0000313" key="2">
    <source>
        <dbReference type="Proteomes" id="UP001630127"/>
    </source>
</evidence>
<sequence length="137" mass="15628">MANELEALCCRLKITKSEDREYVVTKSVDRRVHRYVSLVGCVVRRCFAKIDIQRVLGKASWSFDKNMLILKEFDGDVQPSRMVFDKCPFWIRIYNLPPNLMDKDTGLLMGDKMGKAIAADVGEDGIDWGIPQNLSGR</sequence>
<proteinExistence type="predicted"/>
<comment type="caution">
    <text evidence="1">The sequence shown here is derived from an EMBL/GenBank/DDBJ whole genome shotgun (WGS) entry which is preliminary data.</text>
</comment>
<dbReference type="PANTHER" id="PTHR31286:SF62">
    <property type="entry name" value="ZINC FINGER, CCHC-TYPE-LIKE PROTEIN"/>
    <property type="match status" value="1"/>
</dbReference>
<reference evidence="1 2" key="1">
    <citation type="submission" date="2024-11" db="EMBL/GenBank/DDBJ databases">
        <title>A near-complete genome assembly of Cinchona calisaya.</title>
        <authorList>
            <person name="Lian D.C."/>
            <person name="Zhao X.W."/>
            <person name="Wei L."/>
        </authorList>
    </citation>
    <scope>NUCLEOTIDE SEQUENCE [LARGE SCALE GENOMIC DNA]</scope>
    <source>
        <tissue evidence="1">Nenye</tissue>
    </source>
</reference>
<dbReference type="PANTHER" id="PTHR31286">
    <property type="entry name" value="GLYCINE-RICH CELL WALL STRUCTURAL PROTEIN 1.8-LIKE"/>
    <property type="match status" value="1"/>
</dbReference>